<reference evidence="3" key="1">
    <citation type="submission" date="2017-08" db="EMBL/GenBank/DDBJ databases">
        <authorList>
            <person name="Varghese N."/>
            <person name="Submissions S."/>
        </authorList>
    </citation>
    <scope>NUCLEOTIDE SEQUENCE [LARGE SCALE GENOMIC DNA]</scope>
    <source>
        <strain evidence="3">USBA17B2</strain>
    </source>
</reference>
<feature type="region of interest" description="Disordered" evidence="1">
    <location>
        <begin position="15"/>
        <end position="59"/>
    </location>
</feature>
<feature type="compositionally biased region" description="Low complexity" evidence="1">
    <location>
        <begin position="24"/>
        <end position="56"/>
    </location>
</feature>
<dbReference type="Proteomes" id="UP000219688">
    <property type="component" value="Unassembled WGS sequence"/>
</dbReference>
<keyword evidence="3" id="KW-1185">Reference proteome</keyword>
<sequence>MNGTPWWRRLLSVFEPGEGRGGTPRASSAGSPGKGARAARPAGAPRPGQPKGRPGRLASIDPALPVLGLAVTRSGWVGAVLDPSGHGTPHLVDGVTLEEVVAAAGTVTVVALDVPVGLPDEGRRAADVAARKELGGQASAVLTTPVREAVYAATFGEANAISREKVGSGLSQQAYGLRRRIMEVDAYVRQDLPFRLVEVVPELVYTDLSGTPLTSRRGSAEGSRQRREALATAGLYAPTQAPVGVATDSMLDACAAALTAHRVKNGQARSIPDEPETYSDGITAAIRV</sequence>
<dbReference type="EMBL" id="OBQK01000001">
    <property type="protein sequence ID" value="SOC51582.1"/>
    <property type="molecule type" value="Genomic_DNA"/>
</dbReference>
<organism evidence="2 3">
    <name type="scientific">Ornithinimicrobium cerasi</name>
    <dbReference type="NCBI Taxonomy" id="2248773"/>
    <lineage>
        <taxon>Bacteria</taxon>
        <taxon>Bacillati</taxon>
        <taxon>Actinomycetota</taxon>
        <taxon>Actinomycetes</taxon>
        <taxon>Micrococcales</taxon>
        <taxon>Ornithinimicrobiaceae</taxon>
        <taxon>Ornithinimicrobium</taxon>
    </lineage>
</organism>
<gene>
    <name evidence="2" type="ORF">SAMN05421879_101242</name>
</gene>
<dbReference type="InterPro" id="IPR007362">
    <property type="entry name" value="DUF429"/>
</dbReference>
<dbReference type="RefSeq" id="WP_097186457.1">
    <property type="nucleotide sequence ID" value="NZ_OBQK01000001.1"/>
</dbReference>
<evidence type="ECO:0000256" key="1">
    <source>
        <dbReference type="SAM" id="MobiDB-lite"/>
    </source>
</evidence>
<protein>
    <submittedName>
        <fullName evidence="2">Predicted nuclease (RNAse H fold)</fullName>
    </submittedName>
</protein>
<name>A0A285VBS7_9MICO</name>
<evidence type="ECO:0000313" key="2">
    <source>
        <dbReference type="EMBL" id="SOC51582.1"/>
    </source>
</evidence>
<evidence type="ECO:0000313" key="3">
    <source>
        <dbReference type="Proteomes" id="UP000219688"/>
    </source>
</evidence>
<accession>A0A285VBS7</accession>
<dbReference type="AlphaFoldDB" id="A0A285VBS7"/>
<proteinExistence type="predicted"/>
<dbReference type="Pfam" id="PF04250">
    <property type="entry name" value="DUF429"/>
    <property type="match status" value="1"/>
</dbReference>